<evidence type="ECO:0000256" key="1">
    <source>
        <dbReference type="PROSITE-ProRule" id="PRU00708"/>
    </source>
</evidence>
<dbReference type="NCBIfam" id="TIGR00756">
    <property type="entry name" value="PPR"/>
    <property type="match status" value="2"/>
</dbReference>
<dbReference type="FunFam" id="1.25.40.10:FF:002811">
    <property type="entry name" value="Pentatricopeptide repeat-containing protein, putative"/>
    <property type="match status" value="1"/>
</dbReference>
<organism evidence="2">
    <name type="scientific">Ixodes ricinus</name>
    <name type="common">Common tick</name>
    <name type="synonym">Acarus ricinus</name>
    <dbReference type="NCBI Taxonomy" id="34613"/>
    <lineage>
        <taxon>Eukaryota</taxon>
        <taxon>Metazoa</taxon>
        <taxon>Ecdysozoa</taxon>
        <taxon>Arthropoda</taxon>
        <taxon>Chelicerata</taxon>
        <taxon>Arachnida</taxon>
        <taxon>Acari</taxon>
        <taxon>Parasitiformes</taxon>
        <taxon>Ixodida</taxon>
        <taxon>Ixodoidea</taxon>
        <taxon>Ixodidae</taxon>
        <taxon>Ixodinae</taxon>
        <taxon>Ixodes</taxon>
    </lineage>
</organism>
<reference evidence="2" key="1">
    <citation type="submission" date="2016-02" db="EMBL/GenBank/DDBJ databases">
        <title>RNAseq analyses of the midgut from blood- or serum-fed Ixodes ricinus ticks.</title>
        <authorList>
            <person name="Perner J."/>
            <person name="Provaznik J."/>
            <person name="Schrenkova J."/>
            <person name="Urbanova V."/>
            <person name="Ribeiro J.M."/>
            <person name="Kopacek P."/>
        </authorList>
    </citation>
    <scope>NUCLEOTIDE SEQUENCE</scope>
    <source>
        <tissue evidence="2">Gut</tissue>
    </source>
</reference>
<dbReference type="Pfam" id="PF01535">
    <property type="entry name" value="PPR"/>
    <property type="match status" value="1"/>
</dbReference>
<dbReference type="AlphaFoldDB" id="A0A131XT83"/>
<dbReference type="Pfam" id="PF13041">
    <property type="entry name" value="PPR_2"/>
    <property type="match status" value="1"/>
</dbReference>
<protein>
    <recommendedName>
        <fullName evidence="3">Pentatricopeptide repeat protein</fullName>
    </recommendedName>
</protein>
<dbReference type="GO" id="GO:0000049">
    <property type="term" value="F:tRNA binding"/>
    <property type="evidence" value="ECO:0007669"/>
    <property type="project" value="TreeGrafter"/>
</dbReference>
<dbReference type="PANTHER" id="PTHR24014">
    <property type="entry name" value="2-OXOGLUTARATE AND IRON-DEPENDENT OXYGENASE DOMAIN-CONTAINING PROTEIN 2"/>
    <property type="match status" value="1"/>
</dbReference>
<evidence type="ECO:0008006" key="3">
    <source>
        <dbReference type="Google" id="ProtNLM"/>
    </source>
</evidence>
<dbReference type="InterPro" id="IPR011990">
    <property type="entry name" value="TPR-like_helical_dom_sf"/>
</dbReference>
<dbReference type="Gene3D" id="1.25.40.10">
    <property type="entry name" value="Tetratricopeptide repeat domain"/>
    <property type="match status" value="2"/>
</dbReference>
<dbReference type="GO" id="GO:0042780">
    <property type="term" value="P:tRNA 3'-end processing"/>
    <property type="evidence" value="ECO:0007669"/>
    <property type="project" value="TreeGrafter"/>
</dbReference>
<feature type="repeat" description="PPR" evidence="1">
    <location>
        <begin position="72"/>
        <end position="106"/>
    </location>
</feature>
<dbReference type="InterPro" id="IPR002885">
    <property type="entry name" value="PPR_rpt"/>
</dbReference>
<proteinExistence type="evidence at transcript level"/>
<accession>A0A131XT83</accession>
<feature type="repeat" description="PPR" evidence="1">
    <location>
        <begin position="1"/>
        <end position="32"/>
    </location>
</feature>
<dbReference type="Pfam" id="PF13812">
    <property type="entry name" value="PPR_3"/>
    <property type="match status" value="1"/>
</dbReference>
<dbReference type="PROSITE" id="PS51375">
    <property type="entry name" value="PPR"/>
    <property type="match status" value="2"/>
</dbReference>
<dbReference type="GO" id="GO:0005759">
    <property type="term" value="C:mitochondrial matrix"/>
    <property type="evidence" value="ECO:0007669"/>
    <property type="project" value="TreeGrafter"/>
</dbReference>
<dbReference type="PANTHER" id="PTHR24014:SF6">
    <property type="entry name" value="PENTATRICOPEPTIDE REPEAT-CONTAINING PROTEIN 1, MITOCHONDRIAL"/>
    <property type="match status" value="1"/>
</dbReference>
<dbReference type="EMBL" id="GEFM01006254">
    <property type="protein sequence ID" value="JAP69542.1"/>
    <property type="molecule type" value="mRNA"/>
</dbReference>
<dbReference type="FunFam" id="1.25.40.10:FF:002890">
    <property type="entry name" value="Putative pentatricopeptide repeat protein"/>
    <property type="match status" value="1"/>
</dbReference>
<evidence type="ECO:0000313" key="2">
    <source>
        <dbReference type="EMBL" id="JAP69542.1"/>
    </source>
</evidence>
<name>A0A131XT83_IXORI</name>
<sequence>MFTMLIGGCGRVGYTKMAFKLFKSMRDRAMDPTPATLTGLFNACAEAPFRELGLEKAQLLYDRIQLKGWLPSNITYHAMIKAFGRCGDIEMAFKIMDEMAAQKHAITTETFAFLLMACISDKQAGFTLGLKVMRQMLWKKIRPSIYCYNLFLRTVRECGVGPPELFQELLDSAKPKPKLADGRGAGGKKEPKAETLLIKARVLEDDISSTVADEPIVAEEAASEAIKEPLFTDEERPSSASSSLAVLPNLLSPSFKYKGDIVGLTEVTEAHQRLMVCGGVPGIMDHLRDMCVRPDAKTITLLLDCLPADCDSEAELIAEADKMGVKLDVDFFNMLIKRRALRGDRGQARDVLALISSRGLHPDVITYGVTALSVFSKKEGREFLDSMKAAGLRVNEETWGTLVNNACYRFNFWFLLDLMRFGEQEGIAVSVTALRSIGKADAKMRQMLLKKEKGTTSKFVTEASESGYAEFRKVYDAWLKNTKMDLPRHPWEQYEPENMRKSIAELKEEAQQKTEKT</sequence>